<evidence type="ECO:0000256" key="1">
    <source>
        <dbReference type="ARBA" id="ARBA00004162"/>
    </source>
</evidence>
<proteinExistence type="inferred from homology"/>
<keyword evidence="6 7" id="KW-0472">Membrane</keyword>
<dbReference type="InterPro" id="IPR050330">
    <property type="entry name" value="Bact_OuterMem_StrucFunc"/>
</dbReference>
<name>A0A285R6W6_9SPHN</name>
<keyword evidence="4 8" id="KW-0812">Transmembrane</keyword>
<accession>A0A285R6W6</accession>
<dbReference type="GO" id="GO:0005886">
    <property type="term" value="C:plasma membrane"/>
    <property type="evidence" value="ECO:0007669"/>
    <property type="project" value="UniProtKB-SubCell"/>
</dbReference>
<protein>
    <submittedName>
        <fullName evidence="10">Flagellar motor protein MotB</fullName>
    </submittedName>
</protein>
<evidence type="ECO:0000313" key="11">
    <source>
        <dbReference type="Proteomes" id="UP000219494"/>
    </source>
</evidence>
<evidence type="ECO:0000256" key="8">
    <source>
        <dbReference type="SAM" id="Phobius"/>
    </source>
</evidence>
<keyword evidence="10" id="KW-0282">Flagellum</keyword>
<evidence type="ECO:0000256" key="6">
    <source>
        <dbReference type="ARBA" id="ARBA00023136"/>
    </source>
</evidence>
<dbReference type="InterPro" id="IPR036737">
    <property type="entry name" value="OmpA-like_sf"/>
</dbReference>
<keyword evidence="10" id="KW-0966">Cell projection</keyword>
<comment type="similarity">
    <text evidence="2">Belongs to the MotB family.</text>
</comment>
<dbReference type="Pfam" id="PF00691">
    <property type="entry name" value="OmpA"/>
    <property type="match status" value="1"/>
</dbReference>
<dbReference type="PANTHER" id="PTHR30329:SF21">
    <property type="entry name" value="LIPOPROTEIN YIAD-RELATED"/>
    <property type="match status" value="1"/>
</dbReference>
<evidence type="ECO:0000256" key="2">
    <source>
        <dbReference type="ARBA" id="ARBA00008914"/>
    </source>
</evidence>
<gene>
    <name evidence="10" type="ORF">SAMN06297144_3247</name>
</gene>
<evidence type="ECO:0000313" key="10">
    <source>
        <dbReference type="EMBL" id="SOB88107.1"/>
    </source>
</evidence>
<feature type="transmembrane region" description="Helical" evidence="8">
    <location>
        <begin position="20"/>
        <end position="46"/>
    </location>
</feature>
<evidence type="ECO:0000256" key="5">
    <source>
        <dbReference type="ARBA" id="ARBA00022989"/>
    </source>
</evidence>
<evidence type="ECO:0000256" key="3">
    <source>
        <dbReference type="ARBA" id="ARBA00022475"/>
    </source>
</evidence>
<organism evidence="10 11">
    <name type="scientific">Sphingomonas guangdongensis</name>
    <dbReference type="NCBI Taxonomy" id="1141890"/>
    <lineage>
        <taxon>Bacteria</taxon>
        <taxon>Pseudomonadati</taxon>
        <taxon>Pseudomonadota</taxon>
        <taxon>Alphaproteobacteria</taxon>
        <taxon>Sphingomonadales</taxon>
        <taxon>Sphingomonadaceae</taxon>
        <taxon>Sphingomonas</taxon>
    </lineage>
</organism>
<dbReference type="RefSeq" id="WP_245858552.1">
    <property type="nucleotide sequence ID" value="NZ_OBMI01000003.1"/>
</dbReference>
<dbReference type="EMBL" id="OBMI01000003">
    <property type="protein sequence ID" value="SOB88107.1"/>
    <property type="molecule type" value="Genomic_DNA"/>
</dbReference>
<dbReference type="PROSITE" id="PS51123">
    <property type="entry name" value="OMPA_2"/>
    <property type="match status" value="1"/>
</dbReference>
<keyword evidence="10" id="KW-0969">Cilium</keyword>
<dbReference type="InterPro" id="IPR006665">
    <property type="entry name" value="OmpA-like"/>
</dbReference>
<dbReference type="PANTHER" id="PTHR30329">
    <property type="entry name" value="STATOR ELEMENT OF FLAGELLAR MOTOR COMPLEX"/>
    <property type="match status" value="1"/>
</dbReference>
<evidence type="ECO:0000256" key="4">
    <source>
        <dbReference type="ARBA" id="ARBA00022692"/>
    </source>
</evidence>
<evidence type="ECO:0000256" key="7">
    <source>
        <dbReference type="PROSITE-ProRule" id="PRU00473"/>
    </source>
</evidence>
<dbReference type="Pfam" id="PF13677">
    <property type="entry name" value="MotB_plug"/>
    <property type="match status" value="1"/>
</dbReference>
<dbReference type="AlphaFoldDB" id="A0A285R6W6"/>
<keyword evidence="3" id="KW-1003">Cell membrane</keyword>
<dbReference type="SUPFAM" id="SSF103088">
    <property type="entry name" value="OmpA-like"/>
    <property type="match status" value="1"/>
</dbReference>
<feature type="domain" description="OmpA-like" evidence="9">
    <location>
        <begin position="85"/>
        <end position="217"/>
    </location>
</feature>
<comment type="subcellular location">
    <subcellularLocation>
        <location evidence="1">Cell membrane</location>
        <topology evidence="1">Single-pass membrane protein</topology>
    </subcellularLocation>
</comment>
<evidence type="ECO:0000259" key="9">
    <source>
        <dbReference type="PROSITE" id="PS51123"/>
    </source>
</evidence>
<dbReference type="InterPro" id="IPR025713">
    <property type="entry name" value="MotB-like_N_dom"/>
</dbReference>
<dbReference type="Proteomes" id="UP000219494">
    <property type="component" value="Unassembled WGS sequence"/>
</dbReference>
<reference evidence="10 11" key="1">
    <citation type="submission" date="2017-07" db="EMBL/GenBank/DDBJ databases">
        <authorList>
            <person name="Sun Z.S."/>
            <person name="Albrecht U."/>
            <person name="Echele G."/>
            <person name="Lee C.C."/>
        </authorList>
    </citation>
    <scope>NUCLEOTIDE SEQUENCE [LARGE SCALE GENOMIC DNA]</scope>
    <source>
        <strain evidence="10 11">CGMCC 1.12672</strain>
    </source>
</reference>
<keyword evidence="5 8" id="KW-1133">Transmembrane helix</keyword>
<dbReference type="Gene3D" id="3.30.1330.60">
    <property type="entry name" value="OmpA-like domain"/>
    <property type="match status" value="1"/>
</dbReference>
<sequence>MFGQRHATATRGRDEGEKPFWISFADLMTALMVLFLLVMSVALLAVTRTISERERLESQRQDAIEQLLGRIEKAAEHQPGVHVDRNRAVIDFGDRARFDTSSHTLSAEQERLLRAFVPEVLAIARDKAGRRWLKRIVVEGFTDRRGSYLYNLNLSLQRSQRVLCALMARPGPDERAMSRSELEEVRRLFLVGGYSSNSARESLDASRRIELRLEFFGVEEPAASAAAGYQGEFGQCAL</sequence>
<keyword evidence="11" id="KW-1185">Reference proteome</keyword>